<accession>A0A654EAB7</accession>
<dbReference type="NCBIfam" id="TIGR00756">
    <property type="entry name" value="PPR"/>
    <property type="match status" value="2"/>
</dbReference>
<dbReference type="InterPro" id="IPR002885">
    <property type="entry name" value="PPR_rpt"/>
</dbReference>
<dbReference type="PANTHER" id="PTHR47936:SF1">
    <property type="entry name" value="PENTATRICOPEPTIDE REPEAT-CONTAINING PROTEIN GUN1, CHLOROPLASTIC"/>
    <property type="match status" value="1"/>
</dbReference>
<feature type="repeat" description="PPR" evidence="3">
    <location>
        <begin position="44"/>
        <end position="80"/>
    </location>
</feature>
<feature type="repeat" description="PPR" evidence="3">
    <location>
        <begin position="81"/>
        <end position="115"/>
    </location>
</feature>
<gene>
    <name evidence="4" type="ORF">AN1_LOCUS1366</name>
</gene>
<proteinExistence type="inferred from homology"/>
<evidence type="ECO:0000313" key="5">
    <source>
        <dbReference type="Proteomes" id="UP000426265"/>
    </source>
</evidence>
<evidence type="ECO:0000313" key="4">
    <source>
        <dbReference type="EMBL" id="VYS45865.1"/>
    </source>
</evidence>
<dbReference type="Gene3D" id="1.25.40.10">
    <property type="entry name" value="Tetratricopeptide repeat domain"/>
    <property type="match status" value="2"/>
</dbReference>
<dbReference type="EMBL" id="CACRSJ010000104">
    <property type="protein sequence ID" value="VYS45865.1"/>
    <property type="molecule type" value="Genomic_DNA"/>
</dbReference>
<reference evidence="4 5" key="1">
    <citation type="submission" date="2019-11" db="EMBL/GenBank/DDBJ databases">
        <authorList>
            <person name="Jiao W.-B."/>
            <person name="Schneeberger K."/>
        </authorList>
    </citation>
    <scope>NUCLEOTIDE SEQUENCE [LARGE SCALE GENOMIC DNA]</scope>
    <source>
        <strain evidence="5">cv. An-1</strain>
    </source>
</reference>
<evidence type="ECO:0000256" key="1">
    <source>
        <dbReference type="ARBA" id="ARBA00007626"/>
    </source>
</evidence>
<keyword evidence="2" id="KW-0677">Repeat</keyword>
<evidence type="ECO:0000256" key="2">
    <source>
        <dbReference type="ARBA" id="ARBA00022737"/>
    </source>
</evidence>
<dbReference type="AlphaFoldDB" id="A0A654EAB7"/>
<evidence type="ECO:0008006" key="6">
    <source>
        <dbReference type="Google" id="ProtNLM"/>
    </source>
</evidence>
<dbReference type="Proteomes" id="UP000426265">
    <property type="component" value="Unassembled WGS sequence"/>
</dbReference>
<protein>
    <recommendedName>
        <fullName evidence="6">Pentatricopeptide repeat-containing protein</fullName>
    </recommendedName>
</protein>
<feature type="repeat" description="PPR" evidence="3">
    <location>
        <begin position="9"/>
        <end position="43"/>
    </location>
</feature>
<organism evidence="4 5">
    <name type="scientific">Arabidopsis thaliana</name>
    <name type="common">Mouse-ear cress</name>
    <dbReference type="NCBI Taxonomy" id="3702"/>
    <lineage>
        <taxon>Eukaryota</taxon>
        <taxon>Viridiplantae</taxon>
        <taxon>Streptophyta</taxon>
        <taxon>Embryophyta</taxon>
        <taxon>Tracheophyta</taxon>
        <taxon>Spermatophyta</taxon>
        <taxon>Magnoliopsida</taxon>
        <taxon>eudicotyledons</taxon>
        <taxon>Gunneridae</taxon>
        <taxon>Pentapetalae</taxon>
        <taxon>rosids</taxon>
        <taxon>malvids</taxon>
        <taxon>Brassicales</taxon>
        <taxon>Brassicaceae</taxon>
        <taxon>Camelineae</taxon>
        <taxon>Arabidopsis</taxon>
    </lineage>
</organism>
<dbReference type="PROSITE" id="PS51375">
    <property type="entry name" value="PPR"/>
    <property type="match status" value="3"/>
</dbReference>
<dbReference type="Pfam" id="PF13041">
    <property type="entry name" value="PPR_2"/>
    <property type="match status" value="2"/>
</dbReference>
<dbReference type="PANTHER" id="PTHR47936">
    <property type="entry name" value="PPR_LONG DOMAIN-CONTAINING PROTEIN"/>
    <property type="match status" value="1"/>
</dbReference>
<sequence>MEIAGIEQDTYILNLLINAFCHCSQLRFALSTLARMLKAGHEPDVFTFTTLLRPFCLKENASVYDAPTLFKNMKAMGYKPNVVTYNTGIKGLLNGNMISQVPGVLDQMFERGCQPNAVTKSTLISVLCKQDLHGSAILLFRKMENDNEDVTTTTKKKNSFTSHNLCQKIK</sequence>
<dbReference type="InterPro" id="IPR011990">
    <property type="entry name" value="TPR-like_helical_dom_sf"/>
</dbReference>
<comment type="similarity">
    <text evidence="1">Belongs to the PPR family. P subfamily.</text>
</comment>
<name>A0A654EAB7_ARATH</name>
<evidence type="ECO:0000256" key="3">
    <source>
        <dbReference type="PROSITE-ProRule" id="PRU00708"/>
    </source>
</evidence>